<dbReference type="Pfam" id="PF08447">
    <property type="entry name" value="PAS_3"/>
    <property type="match status" value="1"/>
</dbReference>
<dbReference type="Gene3D" id="3.30.450.20">
    <property type="entry name" value="PAS domain"/>
    <property type="match status" value="1"/>
</dbReference>
<evidence type="ECO:0000256" key="7">
    <source>
        <dbReference type="ARBA" id="ARBA00022989"/>
    </source>
</evidence>
<feature type="transmembrane region" description="Helical" evidence="10">
    <location>
        <begin position="74"/>
        <end position="91"/>
    </location>
</feature>
<dbReference type="AlphaFoldDB" id="A0A6M4GPS3"/>
<dbReference type="Pfam" id="PF05231">
    <property type="entry name" value="MASE1"/>
    <property type="match status" value="1"/>
</dbReference>
<dbReference type="NCBIfam" id="TIGR00229">
    <property type="entry name" value="sensory_box"/>
    <property type="match status" value="1"/>
</dbReference>
<keyword evidence="14" id="KW-1185">Reference proteome</keyword>
<name>A0A6M4GPS3_9PROT</name>
<evidence type="ECO:0000313" key="14">
    <source>
        <dbReference type="Proteomes" id="UP000501534"/>
    </source>
</evidence>
<dbReference type="SUPFAM" id="SSF55785">
    <property type="entry name" value="PYP-like sensor domain (PAS domain)"/>
    <property type="match status" value="1"/>
</dbReference>
<dbReference type="CDD" id="cd00082">
    <property type="entry name" value="HisKA"/>
    <property type="match status" value="1"/>
</dbReference>
<dbReference type="InterPro" id="IPR005467">
    <property type="entry name" value="His_kinase_dom"/>
</dbReference>
<evidence type="ECO:0000259" key="12">
    <source>
        <dbReference type="PROSITE" id="PS50110"/>
    </source>
</evidence>
<dbReference type="InterPro" id="IPR036097">
    <property type="entry name" value="HisK_dim/P_sf"/>
</dbReference>
<evidence type="ECO:0000256" key="5">
    <source>
        <dbReference type="ARBA" id="ARBA00022553"/>
    </source>
</evidence>
<dbReference type="EC" id="2.7.13.3" evidence="3"/>
<evidence type="ECO:0000256" key="9">
    <source>
        <dbReference type="PROSITE-ProRule" id="PRU00169"/>
    </source>
</evidence>
<keyword evidence="13" id="KW-0808">Transferase</keyword>
<keyword evidence="4" id="KW-1003">Cell membrane</keyword>
<comment type="catalytic activity">
    <reaction evidence="1">
        <text>ATP + protein L-histidine = ADP + protein N-phospho-L-histidine.</text>
        <dbReference type="EC" id="2.7.13.3"/>
    </reaction>
</comment>
<dbReference type="EMBL" id="CP053069">
    <property type="protein sequence ID" value="QJR09075.1"/>
    <property type="molecule type" value="Genomic_DNA"/>
</dbReference>
<evidence type="ECO:0000256" key="3">
    <source>
        <dbReference type="ARBA" id="ARBA00012438"/>
    </source>
</evidence>
<evidence type="ECO:0000256" key="6">
    <source>
        <dbReference type="ARBA" id="ARBA00022692"/>
    </source>
</evidence>
<dbReference type="CDD" id="cd00130">
    <property type="entry name" value="PAS"/>
    <property type="match status" value="1"/>
</dbReference>
<organism evidence="13 14">
    <name type="scientific">Usitatibacter rugosus</name>
    <dbReference type="NCBI Taxonomy" id="2732067"/>
    <lineage>
        <taxon>Bacteria</taxon>
        <taxon>Pseudomonadati</taxon>
        <taxon>Pseudomonadota</taxon>
        <taxon>Betaproteobacteria</taxon>
        <taxon>Nitrosomonadales</taxon>
        <taxon>Usitatibacteraceae</taxon>
        <taxon>Usitatibacter</taxon>
    </lineage>
</organism>
<dbReference type="SUPFAM" id="SSF47384">
    <property type="entry name" value="Homodimeric domain of signal transducing histidine kinase"/>
    <property type="match status" value="1"/>
</dbReference>
<dbReference type="InterPro" id="IPR036890">
    <property type="entry name" value="HATPase_C_sf"/>
</dbReference>
<dbReference type="SMART" id="SM00388">
    <property type="entry name" value="HisKA"/>
    <property type="match status" value="1"/>
</dbReference>
<dbReference type="PANTHER" id="PTHR43065:SF42">
    <property type="entry name" value="TWO-COMPONENT SENSOR PPRA"/>
    <property type="match status" value="1"/>
</dbReference>
<evidence type="ECO:0000259" key="11">
    <source>
        <dbReference type="PROSITE" id="PS50109"/>
    </source>
</evidence>
<dbReference type="KEGG" id="uru:DSM104443_00111"/>
<dbReference type="Proteomes" id="UP000501534">
    <property type="component" value="Chromosome"/>
</dbReference>
<protein>
    <recommendedName>
        <fullName evidence="3">histidine kinase</fullName>
        <ecNumber evidence="3">2.7.13.3</ecNumber>
    </recommendedName>
</protein>
<feature type="domain" description="Response regulatory" evidence="12">
    <location>
        <begin position="709"/>
        <end position="825"/>
    </location>
</feature>
<feature type="transmembrane region" description="Helical" evidence="10">
    <location>
        <begin position="166"/>
        <end position="185"/>
    </location>
</feature>
<evidence type="ECO:0000256" key="2">
    <source>
        <dbReference type="ARBA" id="ARBA00004651"/>
    </source>
</evidence>
<evidence type="ECO:0000256" key="1">
    <source>
        <dbReference type="ARBA" id="ARBA00000085"/>
    </source>
</evidence>
<dbReference type="RefSeq" id="WP_171088776.1">
    <property type="nucleotide sequence ID" value="NZ_CP053069.1"/>
</dbReference>
<dbReference type="InterPro" id="IPR004358">
    <property type="entry name" value="Sig_transdc_His_kin-like_C"/>
</dbReference>
<dbReference type="Pfam" id="PF02518">
    <property type="entry name" value="HATPase_c"/>
    <property type="match status" value="1"/>
</dbReference>
<evidence type="ECO:0000256" key="8">
    <source>
        <dbReference type="ARBA" id="ARBA00023136"/>
    </source>
</evidence>
<feature type="domain" description="Histidine kinase" evidence="11">
    <location>
        <begin position="469"/>
        <end position="690"/>
    </location>
</feature>
<proteinExistence type="predicted"/>
<dbReference type="SMART" id="SM00448">
    <property type="entry name" value="REC"/>
    <property type="match status" value="1"/>
</dbReference>
<keyword evidence="7 10" id="KW-1133">Transmembrane helix</keyword>
<dbReference type="SMART" id="SM00387">
    <property type="entry name" value="HATPase_c"/>
    <property type="match status" value="1"/>
</dbReference>
<dbReference type="PANTHER" id="PTHR43065">
    <property type="entry name" value="SENSOR HISTIDINE KINASE"/>
    <property type="match status" value="1"/>
</dbReference>
<dbReference type="Gene3D" id="1.10.287.130">
    <property type="match status" value="1"/>
</dbReference>
<keyword evidence="13" id="KW-0418">Kinase</keyword>
<dbReference type="InterPro" id="IPR001789">
    <property type="entry name" value="Sig_transdc_resp-reg_receiver"/>
</dbReference>
<evidence type="ECO:0000256" key="4">
    <source>
        <dbReference type="ARBA" id="ARBA00022475"/>
    </source>
</evidence>
<dbReference type="InterPro" id="IPR003661">
    <property type="entry name" value="HisK_dim/P_dom"/>
</dbReference>
<dbReference type="Gene3D" id="3.40.50.2300">
    <property type="match status" value="1"/>
</dbReference>
<feature type="transmembrane region" description="Helical" evidence="10">
    <location>
        <begin position="285"/>
        <end position="306"/>
    </location>
</feature>
<keyword evidence="6 10" id="KW-0812">Transmembrane</keyword>
<dbReference type="SUPFAM" id="SSF52172">
    <property type="entry name" value="CheY-like"/>
    <property type="match status" value="1"/>
</dbReference>
<feature type="transmembrane region" description="Helical" evidence="10">
    <location>
        <begin position="22"/>
        <end position="39"/>
    </location>
</feature>
<dbReference type="GO" id="GO:0000155">
    <property type="term" value="F:phosphorelay sensor kinase activity"/>
    <property type="evidence" value="ECO:0007669"/>
    <property type="project" value="InterPro"/>
</dbReference>
<sequence>MNSATRWSAEDWAAGASPMGQALAYLSFGVFYFALAWYATDLPVQTRFPHFIWPADGLVLGTLLVAAPRRWPVYLGLVFLANLFFGYELGVSLPRTFVASFVNTAEPALVALGLQQLAKPQVTIDTVKGLAAMLIGMVPLVAGLSIFDALTSYVQFDAPFREQWSVVFVSDMLGMILVAPLILAWSREGWREAMQASRSRLPELVVLYSGLVFTAHYVFGTRSQASGFIPPLAYLCAPFLIWAALGFGLRAATLGLAAFGLICYWHTAQGFGPFSIDGIADWKSILHLQAYLATIVVTTLFAAALLNERQDAAKTTRAWRRRYEAVIRASGNLLYDLDPATGKILWDGDTMAVIGVAPENVSELGPWMSRTHPDDRARLRGVREQLEGGKLRHMAIEYRMQRDDGSYVPVSVNGYMIEEPMSLGPPKKRLIGFVTDVSEKIKSEEDRVRLESQLKQAEKMEAVGHLAGGIAHDFNNILGAILGYGELAQLKAKDEDMKRYLDTIMNAGNRAKSLVTQILSYSRVDTGERIPVLVSPIVQEAVDLIRGSTAGVDVRYEPESGEATVMGDPTRLHQLFMNLCTNAVHAMPDGGVLDVSLAIEVVEHARITRIGELGPGDYVRVTVKDSGHGIAPEVIDRIFEPFFTTKRAGRGTGLGLALVHSVVKEHKGCLDVQSELGKGTAFIVWMPRLNEAAVEAAKPEPALPGRGQVILAVDDEIQVLAALEEMLANLGYEPAGFSSSQEALEAFQADPKRFDAVVSDEVMPEMSGTSLAVELRRMKPSIPIVIATGYGGAGFETRALSAGINRVLKKPYRMTEIAEALAGFFPNR</sequence>
<dbReference type="InterPro" id="IPR007895">
    <property type="entry name" value="MASE1"/>
</dbReference>
<evidence type="ECO:0000256" key="10">
    <source>
        <dbReference type="SAM" id="Phobius"/>
    </source>
</evidence>
<comment type="subcellular location">
    <subcellularLocation>
        <location evidence="2">Cell membrane</location>
        <topology evidence="2">Multi-pass membrane protein</topology>
    </subcellularLocation>
</comment>
<feature type="transmembrane region" description="Helical" evidence="10">
    <location>
        <begin position="201"/>
        <end position="219"/>
    </location>
</feature>
<dbReference type="InterPro" id="IPR035965">
    <property type="entry name" value="PAS-like_dom_sf"/>
</dbReference>
<dbReference type="InterPro" id="IPR013655">
    <property type="entry name" value="PAS_fold_3"/>
</dbReference>
<evidence type="ECO:0000313" key="13">
    <source>
        <dbReference type="EMBL" id="QJR09075.1"/>
    </source>
</evidence>
<dbReference type="Pfam" id="PF00512">
    <property type="entry name" value="HisKA"/>
    <property type="match status" value="1"/>
</dbReference>
<dbReference type="GO" id="GO:0005886">
    <property type="term" value="C:plasma membrane"/>
    <property type="evidence" value="ECO:0007669"/>
    <property type="project" value="UniProtKB-SubCell"/>
</dbReference>
<dbReference type="PROSITE" id="PS50109">
    <property type="entry name" value="HIS_KIN"/>
    <property type="match status" value="1"/>
</dbReference>
<keyword evidence="8 10" id="KW-0472">Membrane</keyword>
<gene>
    <name evidence="13" type="primary">rcsC_2</name>
    <name evidence="13" type="ORF">DSM104443_00111</name>
</gene>
<keyword evidence="5 9" id="KW-0597">Phosphoprotein</keyword>
<dbReference type="InterPro" id="IPR003594">
    <property type="entry name" value="HATPase_dom"/>
</dbReference>
<dbReference type="Pfam" id="PF00072">
    <property type="entry name" value="Response_reg"/>
    <property type="match status" value="1"/>
</dbReference>
<reference evidence="13 14" key="1">
    <citation type="submission" date="2020-04" db="EMBL/GenBank/DDBJ databases">
        <title>Usitatibacter rugosus gen. nov., sp. nov. and Usitatibacter palustris sp. nov., novel members of Usitatibacteraceae fam. nov. within the order Nitrosomonadales isolated from soil.</title>
        <authorList>
            <person name="Huber K.J."/>
            <person name="Neumann-Schaal M."/>
            <person name="Geppert A."/>
            <person name="Luckner M."/>
            <person name="Wanner G."/>
            <person name="Overmann J."/>
        </authorList>
    </citation>
    <scope>NUCLEOTIDE SEQUENCE [LARGE SCALE GENOMIC DNA]</scope>
    <source>
        <strain evidence="13 14">0125_3</strain>
    </source>
</reference>
<dbReference type="CDD" id="cd00156">
    <property type="entry name" value="REC"/>
    <property type="match status" value="1"/>
</dbReference>
<feature type="transmembrane region" description="Helical" evidence="10">
    <location>
        <begin position="239"/>
        <end position="264"/>
    </location>
</feature>
<dbReference type="InterPro" id="IPR011006">
    <property type="entry name" value="CheY-like_superfamily"/>
</dbReference>
<dbReference type="Gene3D" id="3.30.565.10">
    <property type="entry name" value="Histidine kinase-like ATPase, C-terminal domain"/>
    <property type="match status" value="1"/>
</dbReference>
<dbReference type="SUPFAM" id="SSF55874">
    <property type="entry name" value="ATPase domain of HSP90 chaperone/DNA topoisomerase II/histidine kinase"/>
    <property type="match status" value="1"/>
</dbReference>
<feature type="transmembrane region" description="Helical" evidence="10">
    <location>
        <begin position="130"/>
        <end position="154"/>
    </location>
</feature>
<feature type="modified residue" description="4-aspartylphosphate" evidence="9">
    <location>
        <position position="760"/>
    </location>
</feature>
<dbReference type="InterPro" id="IPR000014">
    <property type="entry name" value="PAS"/>
</dbReference>
<dbReference type="PROSITE" id="PS50110">
    <property type="entry name" value="RESPONSE_REGULATORY"/>
    <property type="match status" value="1"/>
</dbReference>
<dbReference type="PRINTS" id="PR00344">
    <property type="entry name" value="BCTRLSENSOR"/>
</dbReference>
<accession>A0A6M4GPS3</accession>